<keyword evidence="2" id="KW-1185">Reference proteome</keyword>
<dbReference type="RefSeq" id="WP_231005454.1">
    <property type="nucleotide sequence ID" value="NZ_JAJNEC010000005.1"/>
</dbReference>
<sequence length="181" mass="21740">MRTTKPSAQNYHAPFMEWQTGQYERFARFSFILPYKFLLLCGIIEIPPQKILEDFMAALSGQCNGREEWKIAHKHLKYYFLANGYGQQYYTRKELYQIFTEMNDVKLLLPDSNDEEQIQSHVIWRDAYQHRWFDKWYQKPRRRPRNHPILPACTIERLEQAMEHQRIIENGDPLSAGSIQP</sequence>
<dbReference type="EMBL" id="JAJNEC010000005">
    <property type="protein sequence ID" value="MCD2424164.1"/>
    <property type="molecule type" value="Genomic_DNA"/>
</dbReference>
<proteinExistence type="predicted"/>
<dbReference type="Proteomes" id="UP001199816">
    <property type="component" value="Unassembled WGS sequence"/>
</dbReference>
<gene>
    <name evidence="1" type="ORF">LQ567_15395</name>
</gene>
<accession>A0ABS8PSV8</accession>
<evidence type="ECO:0000313" key="1">
    <source>
        <dbReference type="EMBL" id="MCD2424164.1"/>
    </source>
</evidence>
<comment type="caution">
    <text evidence="1">The sequence shown here is derived from an EMBL/GenBank/DDBJ whole genome shotgun (WGS) entry which is preliminary data.</text>
</comment>
<reference evidence="1 2" key="1">
    <citation type="submission" date="2021-11" db="EMBL/GenBank/DDBJ databases">
        <title>Genomic of Niabella pedocola.</title>
        <authorList>
            <person name="Wu T."/>
        </authorList>
    </citation>
    <scope>NUCLEOTIDE SEQUENCE [LARGE SCALE GENOMIC DNA]</scope>
    <source>
        <strain evidence="1 2">JCM 31011</strain>
    </source>
</reference>
<evidence type="ECO:0000313" key="2">
    <source>
        <dbReference type="Proteomes" id="UP001199816"/>
    </source>
</evidence>
<organism evidence="1 2">
    <name type="scientific">Niabella pedocola</name>
    <dbReference type="NCBI Taxonomy" id="1752077"/>
    <lineage>
        <taxon>Bacteria</taxon>
        <taxon>Pseudomonadati</taxon>
        <taxon>Bacteroidota</taxon>
        <taxon>Chitinophagia</taxon>
        <taxon>Chitinophagales</taxon>
        <taxon>Chitinophagaceae</taxon>
        <taxon>Niabella</taxon>
    </lineage>
</organism>
<name>A0ABS8PSV8_9BACT</name>
<evidence type="ECO:0008006" key="3">
    <source>
        <dbReference type="Google" id="ProtNLM"/>
    </source>
</evidence>
<protein>
    <recommendedName>
        <fullName evidence="3">Restriction endonuclease</fullName>
    </recommendedName>
</protein>